<keyword evidence="3" id="KW-1185">Reference proteome</keyword>
<proteinExistence type="predicted"/>
<protein>
    <submittedName>
        <fullName evidence="2">50S ribosomal protein L29 domain protein</fullName>
    </submittedName>
</protein>
<dbReference type="GO" id="GO:0005840">
    <property type="term" value="C:ribosome"/>
    <property type="evidence" value="ECO:0007669"/>
    <property type="project" value="UniProtKB-KW"/>
</dbReference>
<accession>A0A0D6LP01</accession>
<dbReference type="EMBL" id="KE125015">
    <property type="protein sequence ID" value="EPB72943.1"/>
    <property type="molecule type" value="Genomic_DNA"/>
</dbReference>
<name>A0A0D6LP01_9BILA</name>
<keyword evidence="2" id="KW-0689">Ribosomal protein</keyword>
<feature type="signal peptide" evidence="1">
    <location>
        <begin position="1"/>
        <end position="27"/>
    </location>
</feature>
<reference evidence="2 3" key="1">
    <citation type="submission" date="2013-05" db="EMBL/GenBank/DDBJ databases">
        <title>Draft genome of the parasitic nematode Anyclostoma ceylanicum.</title>
        <authorList>
            <person name="Mitreva M."/>
        </authorList>
    </citation>
    <scope>NUCLEOTIDE SEQUENCE [LARGE SCALE GENOMIC DNA]</scope>
</reference>
<dbReference type="AlphaFoldDB" id="A0A0D6LP01"/>
<evidence type="ECO:0000256" key="1">
    <source>
        <dbReference type="SAM" id="SignalP"/>
    </source>
</evidence>
<dbReference type="Proteomes" id="UP000054495">
    <property type="component" value="Unassembled WGS sequence"/>
</dbReference>
<keyword evidence="1" id="KW-0732">Signal</keyword>
<evidence type="ECO:0000313" key="3">
    <source>
        <dbReference type="Proteomes" id="UP000054495"/>
    </source>
</evidence>
<keyword evidence="2" id="KW-0687">Ribonucleoprotein</keyword>
<feature type="chain" id="PRO_5002307357" evidence="1">
    <location>
        <begin position="28"/>
        <end position="64"/>
    </location>
</feature>
<evidence type="ECO:0000313" key="2">
    <source>
        <dbReference type="EMBL" id="EPB72943.1"/>
    </source>
</evidence>
<gene>
    <name evidence="2" type="ORF">ANCCEY_07975</name>
</gene>
<sequence>MDTSTCPCKLQDSLCLLFACLLICRLATRIKEKKQEILCLRWNLRAGCLTGSRYPRHLVYGCLS</sequence>
<organism evidence="2 3">
    <name type="scientific">Ancylostoma ceylanicum</name>
    <dbReference type="NCBI Taxonomy" id="53326"/>
    <lineage>
        <taxon>Eukaryota</taxon>
        <taxon>Metazoa</taxon>
        <taxon>Ecdysozoa</taxon>
        <taxon>Nematoda</taxon>
        <taxon>Chromadorea</taxon>
        <taxon>Rhabditida</taxon>
        <taxon>Rhabditina</taxon>
        <taxon>Rhabditomorpha</taxon>
        <taxon>Strongyloidea</taxon>
        <taxon>Ancylostomatidae</taxon>
        <taxon>Ancylostomatinae</taxon>
        <taxon>Ancylostoma</taxon>
    </lineage>
</organism>